<dbReference type="Proteomes" id="UP000886998">
    <property type="component" value="Unassembled WGS sequence"/>
</dbReference>
<sequence>MTCPPPVEREIECELRHIVSTAAVIPKHLDNEKYNGQFGLRAYLVETEENLVPSFIKEDTVNLIKINAYEFIKTQQKIKESAALIQKIENGMKNEVRDQEIPPM</sequence>
<name>A0A8X6XYP4_9ARAC</name>
<protein>
    <submittedName>
        <fullName evidence="1">Uncharacterized protein</fullName>
    </submittedName>
</protein>
<accession>A0A8X6XYP4</accession>
<comment type="caution">
    <text evidence="1">The sequence shown here is derived from an EMBL/GenBank/DDBJ whole genome shotgun (WGS) entry which is preliminary data.</text>
</comment>
<organism evidence="1 2">
    <name type="scientific">Trichonephila inaurata madagascariensis</name>
    <dbReference type="NCBI Taxonomy" id="2747483"/>
    <lineage>
        <taxon>Eukaryota</taxon>
        <taxon>Metazoa</taxon>
        <taxon>Ecdysozoa</taxon>
        <taxon>Arthropoda</taxon>
        <taxon>Chelicerata</taxon>
        <taxon>Arachnida</taxon>
        <taxon>Araneae</taxon>
        <taxon>Araneomorphae</taxon>
        <taxon>Entelegynae</taxon>
        <taxon>Araneoidea</taxon>
        <taxon>Nephilidae</taxon>
        <taxon>Trichonephila</taxon>
        <taxon>Trichonephila inaurata</taxon>
    </lineage>
</organism>
<dbReference type="EMBL" id="BMAV01012829">
    <property type="protein sequence ID" value="GFY59816.1"/>
    <property type="molecule type" value="Genomic_DNA"/>
</dbReference>
<keyword evidence="2" id="KW-1185">Reference proteome</keyword>
<evidence type="ECO:0000313" key="2">
    <source>
        <dbReference type="Proteomes" id="UP000886998"/>
    </source>
</evidence>
<evidence type="ECO:0000313" key="1">
    <source>
        <dbReference type="EMBL" id="GFY59816.1"/>
    </source>
</evidence>
<gene>
    <name evidence="1" type="ORF">TNIN_197161</name>
</gene>
<reference evidence="1" key="1">
    <citation type="submission" date="2020-08" db="EMBL/GenBank/DDBJ databases">
        <title>Multicomponent nature underlies the extraordinary mechanical properties of spider dragline silk.</title>
        <authorList>
            <person name="Kono N."/>
            <person name="Nakamura H."/>
            <person name="Mori M."/>
            <person name="Yoshida Y."/>
            <person name="Ohtoshi R."/>
            <person name="Malay A.D."/>
            <person name="Moran D.A.P."/>
            <person name="Tomita M."/>
            <person name="Numata K."/>
            <person name="Arakawa K."/>
        </authorList>
    </citation>
    <scope>NUCLEOTIDE SEQUENCE</scope>
</reference>
<proteinExistence type="predicted"/>
<dbReference type="AlphaFoldDB" id="A0A8X6XYP4"/>